<accession>A0ABW3M791</accession>
<feature type="transmembrane region" description="Helical" evidence="1">
    <location>
        <begin position="7"/>
        <end position="29"/>
    </location>
</feature>
<dbReference type="EMBL" id="JBHTIS010000314">
    <property type="protein sequence ID" value="MFD1045484.1"/>
    <property type="molecule type" value="Genomic_DNA"/>
</dbReference>
<dbReference type="Proteomes" id="UP001597045">
    <property type="component" value="Unassembled WGS sequence"/>
</dbReference>
<keyword evidence="3" id="KW-1185">Reference proteome</keyword>
<reference evidence="3" key="1">
    <citation type="journal article" date="2019" name="Int. J. Syst. Evol. Microbiol.">
        <title>The Global Catalogue of Microorganisms (GCM) 10K type strain sequencing project: providing services to taxonomists for standard genome sequencing and annotation.</title>
        <authorList>
            <consortium name="The Broad Institute Genomics Platform"/>
            <consortium name="The Broad Institute Genome Sequencing Center for Infectious Disease"/>
            <person name="Wu L."/>
            <person name="Ma J."/>
        </authorList>
    </citation>
    <scope>NUCLEOTIDE SEQUENCE [LARGE SCALE GENOMIC DNA]</scope>
    <source>
        <strain evidence="3">JCM 31486</strain>
    </source>
</reference>
<evidence type="ECO:0000256" key="1">
    <source>
        <dbReference type="SAM" id="Phobius"/>
    </source>
</evidence>
<dbReference type="Pfam" id="PF14014">
    <property type="entry name" value="DUF4230"/>
    <property type="match status" value="1"/>
</dbReference>
<evidence type="ECO:0000313" key="3">
    <source>
        <dbReference type="Proteomes" id="UP001597045"/>
    </source>
</evidence>
<gene>
    <name evidence="2" type="ORF">ACFQ1S_07740</name>
</gene>
<organism evidence="2 3">
    <name type="scientific">Kibdelosporangium lantanae</name>
    <dbReference type="NCBI Taxonomy" id="1497396"/>
    <lineage>
        <taxon>Bacteria</taxon>
        <taxon>Bacillati</taxon>
        <taxon>Actinomycetota</taxon>
        <taxon>Actinomycetes</taxon>
        <taxon>Pseudonocardiales</taxon>
        <taxon>Pseudonocardiaceae</taxon>
        <taxon>Kibdelosporangium</taxon>
    </lineage>
</organism>
<proteinExistence type="predicted"/>
<comment type="caution">
    <text evidence="2">The sequence shown here is derived from an EMBL/GenBank/DDBJ whole genome shotgun (WGS) entry which is preliminary data.</text>
</comment>
<dbReference type="InterPro" id="IPR025324">
    <property type="entry name" value="DUF4230"/>
</dbReference>
<keyword evidence="1" id="KW-1133">Transmembrane helix</keyword>
<protein>
    <submittedName>
        <fullName evidence="2">DUF4230 domain-containing protein</fullName>
    </submittedName>
</protein>
<sequence length="209" mass="22677">MKGRWIKYGVVGVALAAVVAVVLQLVGILPNLNPFQSSTVDRSQPAVLQAVRDLSQYHAAAGDYQVVIDIEKDIKFVPSEIAGERTLFVAAGSIDAFVDFGHLADNAMEVSADRKSVRLTLPPAQLAKPSLDSSRSYIYSQERGLLDRLGAVVHGPTDQQQFYVAAEQKITEAAQHSGLTERAKNNTKLMLTGMLQALGFQVIIQDARD</sequence>
<name>A0ABW3M791_9PSEU</name>
<keyword evidence="1" id="KW-0472">Membrane</keyword>
<keyword evidence="1" id="KW-0812">Transmembrane</keyword>
<evidence type="ECO:0000313" key="2">
    <source>
        <dbReference type="EMBL" id="MFD1045484.1"/>
    </source>
</evidence>